<dbReference type="SUPFAM" id="SSF52047">
    <property type="entry name" value="RNI-like"/>
    <property type="match status" value="1"/>
</dbReference>
<reference evidence="4 5" key="2">
    <citation type="submission" date="2024-10" db="EMBL/GenBank/DDBJ databases">
        <authorList>
            <person name="Ryan C."/>
        </authorList>
    </citation>
    <scope>NUCLEOTIDE SEQUENCE [LARGE SCALE GENOMIC DNA]</scope>
</reference>
<feature type="domain" description="F-box/LRR-repeat protein 15/At3g58940/PEG3-like LRR" evidence="3">
    <location>
        <begin position="106"/>
        <end position="327"/>
    </location>
</feature>
<name>A0ABC9GBB3_9POAL</name>
<dbReference type="CDD" id="cd22160">
    <property type="entry name" value="F-box_AtFBL13-like"/>
    <property type="match status" value="1"/>
</dbReference>
<dbReference type="Pfam" id="PF00646">
    <property type="entry name" value="F-box"/>
    <property type="match status" value="1"/>
</dbReference>
<dbReference type="InterPro" id="IPR006566">
    <property type="entry name" value="FBD"/>
</dbReference>
<feature type="domain" description="FBD" evidence="2">
    <location>
        <begin position="351"/>
        <end position="383"/>
    </location>
</feature>
<proteinExistence type="predicted"/>
<dbReference type="InterPro" id="IPR055302">
    <property type="entry name" value="F-box_dom-containing"/>
</dbReference>
<dbReference type="Gene3D" id="3.80.10.10">
    <property type="entry name" value="Ribonuclease Inhibitor"/>
    <property type="match status" value="1"/>
</dbReference>
<keyword evidence="5" id="KW-1185">Reference proteome</keyword>
<evidence type="ECO:0000259" key="3">
    <source>
        <dbReference type="Pfam" id="PF24758"/>
    </source>
</evidence>
<dbReference type="Pfam" id="PF08387">
    <property type="entry name" value="FBD"/>
    <property type="match status" value="1"/>
</dbReference>
<dbReference type="InterPro" id="IPR053781">
    <property type="entry name" value="F-box_AtFBL13-like"/>
</dbReference>
<dbReference type="Pfam" id="PF24758">
    <property type="entry name" value="LRR_At5g56370"/>
    <property type="match status" value="1"/>
</dbReference>
<dbReference type="InterPro" id="IPR055411">
    <property type="entry name" value="LRR_FXL15/At3g58940/PEG3-like"/>
</dbReference>
<feature type="domain" description="F-box" evidence="1">
    <location>
        <begin position="18"/>
        <end position="57"/>
    </location>
</feature>
<dbReference type="SUPFAM" id="SSF81383">
    <property type="entry name" value="F-box domain"/>
    <property type="match status" value="1"/>
</dbReference>
<evidence type="ECO:0000313" key="4">
    <source>
        <dbReference type="EMBL" id="CAL5091939.1"/>
    </source>
</evidence>
<evidence type="ECO:0008006" key="6">
    <source>
        <dbReference type="Google" id="ProtNLM"/>
    </source>
</evidence>
<evidence type="ECO:0000313" key="5">
    <source>
        <dbReference type="Proteomes" id="UP001497457"/>
    </source>
</evidence>
<evidence type="ECO:0000259" key="1">
    <source>
        <dbReference type="Pfam" id="PF00646"/>
    </source>
</evidence>
<organism evidence="4 5">
    <name type="scientific">Urochloa decumbens</name>
    <dbReference type="NCBI Taxonomy" id="240449"/>
    <lineage>
        <taxon>Eukaryota</taxon>
        <taxon>Viridiplantae</taxon>
        <taxon>Streptophyta</taxon>
        <taxon>Embryophyta</taxon>
        <taxon>Tracheophyta</taxon>
        <taxon>Spermatophyta</taxon>
        <taxon>Magnoliopsida</taxon>
        <taxon>Liliopsida</taxon>
        <taxon>Poales</taxon>
        <taxon>Poaceae</taxon>
        <taxon>PACMAD clade</taxon>
        <taxon>Panicoideae</taxon>
        <taxon>Panicodae</taxon>
        <taxon>Paniceae</taxon>
        <taxon>Melinidinae</taxon>
        <taxon>Urochloa</taxon>
    </lineage>
</organism>
<sequence>MGVVTRAKKRMLEKVDHISCLPDCVLGNIVSFLPTKEGARTQVLSSKWHHIWRYAPLNIDLTSDPTITCGEVSRILSSHQGFVGRRFSIPPEPKSNMKRMVFAADMDAWLRSPSLNNLEELEFHLSDGYWQFSPPTPPLPAPACRFSSTLRVASFGGCGFSDEDAHELHLPHLKQLTLCNVTISESSLDSLLANCPVLESLLLHDTNCCPRFHVRSPSLRSLGVSSGCRDTLRHLIIEDAPCLERLLPFVRLGGIGTQLSVIYAPRLDVLGPLYGHFPRLQFPGAIPPAVSMDLVCGVKVLALSMDPSLDEVIDLMKCSPRLETLYIEAGRADVWCHYRDRNLVGDLDIGLKKVVFTNYRGKMSHVKIAKFFVLNARLLESMRLELEDGNVSKEWIEKQHKLLKIEKRASMGARFDFVPRNIFNGSLSLLYAKQVHDLSITDPFHMLHV</sequence>
<dbReference type="Proteomes" id="UP001497457">
    <property type="component" value="Chromosome 8b"/>
</dbReference>
<evidence type="ECO:0000259" key="2">
    <source>
        <dbReference type="Pfam" id="PF08387"/>
    </source>
</evidence>
<dbReference type="AlphaFoldDB" id="A0ABC9GBB3"/>
<dbReference type="InterPro" id="IPR032675">
    <property type="entry name" value="LRR_dom_sf"/>
</dbReference>
<dbReference type="PANTHER" id="PTHR32141">
    <property type="match status" value="1"/>
</dbReference>
<accession>A0ABC9GBB3</accession>
<dbReference type="InterPro" id="IPR001810">
    <property type="entry name" value="F-box_dom"/>
</dbReference>
<dbReference type="PANTHER" id="PTHR32141:SF168">
    <property type="entry name" value="OS12G0595200 PROTEIN"/>
    <property type="match status" value="1"/>
</dbReference>
<reference evidence="5" key="1">
    <citation type="submission" date="2024-06" db="EMBL/GenBank/DDBJ databases">
        <authorList>
            <person name="Ryan C."/>
        </authorList>
    </citation>
    <scope>NUCLEOTIDE SEQUENCE [LARGE SCALE GENOMIC DNA]</scope>
</reference>
<dbReference type="EMBL" id="OZ075118">
    <property type="protein sequence ID" value="CAL5091939.1"/>
    <property type="molecule type" value="Genomic_DNA"/>
</dbReference>
<dbReference type="InterPro" id="IPR036047">
    <property type="entry name" value="F-box-like_dom_sf"/>
</dbReference>
<gene>
    <name evidence="4" type="ORF">URODEC1_LOCUS114646</name>
</gene>
<protein>
    <recommendedName>
        <fullName evidence="6">FBD domain-containing protein</fullName>
    </recommendedName>
</protein>